<dbReference type="RefSeq" id="WP_089698039.1">
    <property type="nucleotide sequence ID" value="NZ_FNHL01000003.1"/>
</dbReference>
<dbReference type="GO" id="GO:0006525">
    <property type="term" value="P:arginine metabolic process"/>
    <property type="evidence" value="ECO:0007669"/>
    <property type="project" value="UniProtKB-KW"/>
</dbReference>
<dbReference type="CDD" id="cd09989">
    <property type="entry name" value="Arginase"/>
    <property type="match status" value="1"/>
</dbReference>
<evidence type="ECO:0000256" key="4">
    <source>
        <dbReference type="ARBA" id="ARBA00022503"/>
    </source>
</evidence>
<dbReference type="PIRSF" id="PIRSF036979">
    <property type="entry name" value="Arginase"/>
    <property type="match status" value="1"/>
</dbReference>
<comment type="similarity">
    <text evidence="10 11">Belongs to the arginase family.</text>
</comment>
<keyword evidence="7 9" id="KW-0464">Manganese</keyword>
<evidence type="ECO:0000256" key="6">
    <source>
        <dbReference type="ARBA" id="ARBA00022801"/>
    </source>
</evidence>
<feature type="binding site" evidence="9">
    <location>
        <position position="125"/>
    </location>
    <ligand>
        <name>Mn(2+)</name>
        <dbReference type="ChEBI" id="CHEBI:29035"/>
        <label>1</label>
    </ligand>
</feature>
<dbReference type="AlphaFoldDB" id="A0A1G9W5Z7"/>
<dbReference type="OrthoDB" id="211870at2157"/>
<protein>
    <recommendedName>
        <fullName evidence="3">Arginase</fullName>
        <ecNumber evidence="2">3.5.3.1</ecNumber>
    </recommendedName>
</protein>
<evidence type="ECO:0000313" key="13">
    <source>
        <dbReference type="Proteomes" id="UP000199451"/>
    </source>
</evidence>
<dbReference type="GO" id="GO:0004053">
    <property type="term" value="F:arginase activity"/>
    <property type="evidence" value="ECO:0007669"/>
    <property type="project" value="UniProtKB-EC"/>
</dbReference>
<dbReference type="GO" id="GO:0030145">
    <property type="term" value="F:manganese ion binding"/>
    <property type="evidence" value="ECO:0007669"/>
    <property type="project" value="TreeGrafter"/>
</dbReference>
<comment type="cofactor">
    <cofactor evidence="9">
        <name>Mn(2+)</name>
        <dbReference type="ChEBI" id="CHEBI:29035"/>
    </cofactor>
    <text evidence="9">Binds 2 manganese ions per subunit.</text>
</comment>
<evidence type="ECO:0000256" key="7">
    <source>
        <dbReference type="ARBA" id="ARBA00023211"/>
    </source>
</evidence>
<proteinExistence type="inferred from homology"/>
<dbReference type="STRING" id="660521.SAMN04487949_2622"/>
<dbReference type="PANTHER" id="PTHR43782:SF3">
    <property type="entry name" value="ARGINASE"/>
    <property type="match status" value="1"/>
</dbReference>
<keyword evidence="5 9" id="KW-0479">Metal-binding</keyword>
<keyword evidence="4" id="KW-0056">Arginine metabolism</keyword>
<evidence type="ECO:0000256" key="1">
    <source>
        <dbReference type="ARBA" id="ARBA00005098"/>
    </source>
</evidence>
<keyword evidence="6 11" id="KW-0378">Hydrolase</keyword>
<comment type="catalytic activity">
    <reaction evidence="8">
        <text>L-arginine + H2O = urea + L-ornithine</text>
        <dbReference type="Rhea" id="RHEA:20569"/>
        <dbReference type="ChEBI" id="CHEBI:15377"/>
        <dbReference type="ChEBI" id="CHEBI:16199"/>
        <dbReference type="ChEBI" id="CHEBI:32682"/>
        <dbReference type="ChEBI" id="CHEBI:46911"/>
        <dbReference type="EC" id="3.5.3.1"/>
    </reaction>
</comment>
<feature type="binding site" evidence="9">
    <location>
        <position position="127"/>
    </location>
    <ligand>
        <name>Mn(2+)</name>
        <dbReference type="ChEBI" id="CHEBI:29035"/>
        <label>1</label>
    </ligand>
</feature>
<dbReference type="PANTHER" id="PTHR43782">
    <property type="entry name" value="ARGINASE"/>
    <property type="match status" value="1"/>
</dbReference>
<feature type="binding site" evidence="9">
    <location>
        <position position="129"/>
    </location>
    <ligand>
        <name>Mn(2+)</name>
        <dbReference type="ChEBI" id="CHEBI:29035"/>
        <label>1</label>
    </ligand>
</feature>
<evidence type="ECO:0000256" key="9">
    <source>
        <dbReference type="PIRSR" id="PIRSR036979-1"/>
    </source>
</evidence>
<dbReference type="PROSITE" id="PS01053">
    <property type="entry name" value="ARGINASE_1"/>
    <property type="match status" value="1"/>
</dbReference>
<dbReference type="EMBL" id="FNHL01000003">
    <property type="protein sequence ID" value="SDM79667.1"/>
    <property type="molecule type" value="Genomic_DNA"/>
</dbReference>
<dbReference type="UniPathway" id="UPA00158">
    <property type="reaction ID" value="UER00270"/>
</dbReference>
<evidence type="ECO:0000256" key="8">
    <source>
        <dbReference type="ARBA" id="ARBA00047391"/>
    </source>
</evidence>
<dbReference type="PRINTS" id="PR00116">
    <property type="entry name" value="ARGINASE"/>
</dbReference>
<gene>
    <name evidence="12" type="ORF">SAMN04487949_2622</name>
</gene>
<dbReference type="Gene3D" id="3.40.800.10">
    <property type="entry name" value="Ureohydrolase domain"/>
    <property type="match status" value="1"/>
</dbReference>
<dbReference type="NCBIfam" id="TIGR01229">
    <property type="entry name" value="rocF_arginase"/>
    <property type="match status" value="1"/>
</dbReference>
<evidence type="ECO:0000256" key="3">
    <source>
        <dbReference type="ARBA" id="ARBA00018123"/>
    </source>
</evidence>
<dbReference type="InterPro" id="IPR020855">
    <property type="entry name" value="Ureohydrolase_Mn_BS"/>
</dbReference>
<dbReference type="FunFam" id="3.40.800.10:FF:000012">
    <property type="entry name" value="Arginase"/>
    <property type="match status" value="1"/>
</dbReference>
<dbReference type="EC" id="3.5.3.1" evidence="2"/>
<evidence type="ECO:0000256" key="2">
    <source>
        <dbReference type="ARBA" id="ARBA00012168"/>
    </source>
</evidence>
<dbReference type="Proteomes" id="UP000199451">
    <property type="component" value="Unassembled WGS sequence"/>
</dbReference>
<organism evidence="12 13">
    <name type="scientific">Halogranum gelatinilyticum</name>
    <dbReference type="NCBI Taxonomy" id="660521"/>
    <lineage>
        <taxon>Archaea</taxon>
        <taxon>Methanobacteriati</taxon>
        <taxon>Methanobacteriota</taxon>
        <taxon>Stenosarchaea group</taxon>
        <taxon>Halobacteria</taxon>
        <taxon>Halobacteriales</taxon>
        <taxon>Haloferacaceae</taxon>
    </lineage>
</organism>
<feature type="binding site" evidence="9">
    <location>
        <position position="103"/>
    </location>
    <ligand>
        <name>Mn(2+)</name>
        <dbReference type="ChEBI" id="CHEBI:29035"/>
        <label>1</label>
    </ligand>
</feature>
<sequence>MTRPARIIGAPTDYGANRRGVDMGPSAIRYAGLAKQLESAGITVEDAGDLPVPLADERDPEPASGLANAKFIEEVEEVSTRIADEVAATLADDTTPVVLGGDHSIAIGSMAGSARDAEIGVIWFDAHGDFNTPTTSPSGNVHGMPLAAALGIGDFEGVGWANARGLKEENVALVGLRDLDAAEKEAIRTSDVTAFTMSDVDERGMTEVVDDALAVASDGTDGVHVSLDLDWLDPKEAPGVGTPVRGGASYREAHSALEQVASAGVLRSLEVVEVNPILDQHNETAELATELAASALGKRIL</sequence>
<comment type="pathway">
    <text evidence="1">Nitrogen metabolism; urea cycle; L-ornithine and urea from L-arginine: step 1/1.</text>
</comment>
<feature type="binding site" evidence="9">
    <location>
        <position position="228"/>
    </location>
    <ligand>
        <name>Mn(2+)</name>
        <dbReference type="ChEBI" id="CHEBI:29035"/>
        <label>1</label>
    </ligand>
</feature>
<evidence type="ECO:0000256" key="10">
    <source>
        <dbReference type="PROSITE-ProRule" id="PRU00742"/>
    </source>
</evidence>
<dbReference type="PROSITE" id="PS51409">
    <property type="entry name" value="ARGINASE_2"/>
    <property type="match status" value="1"/>
</dbReference>
<dbReference type="Pfam" id="PF00491">
    <property type="entry name" value="Arginase"/>
    <property type="match status" value="1"/>
</dbReference>
<dbReference type="InterPro" id="IPR006035">
    <property type="entry name" value="Ureohydrolase"/>
</dbReference>
<dbReference type="InterPro" id="IPR014033">
    <property type="entry name" value="Arginase"/>
</dbReference>
<keyword evidence="13" id="KW-1185">Reference proteome</keyword>
<dbReference type="SUPFAM" id="SSF52768">
    <property type="entry name" value="Arginase/deacetylase"/>
    <property type="match status" value="1"/>
</dbReference>
<evidence type="ECO:0000256" key="5">
    <source>
        <dbReference type="ARBA" id="ARBA00022723"/>
    </source>
</evidence>
<evidence type="ECO:0000256" key="11">
    <source>
        <dbReference type="RuleBase" id="RU003684"/>
    </source>
</evidence>
<feature type="binding site" evidence="9">
    <location>
        <position position="230"/>
    </location>
    <ligand>
        <name>Mn(2+)</name>
        <dbReference type="ChEBI" id="CHEBI:29035"/>
        <label>1</label>
    </ligand>
</feature>
<dbReference type="GO" id="GO:0000050">
    <property type="term" value="P:urea cycle"/>
    <property type="evidence" value="ECO:0007669"/>
    <property type="project" value="UniProtKB-UniPathway"/>
</dbReference>
<name>A0A1G9W5Z7_9EURY</name>
<dbReference type="InterPro" id="IPR023696">
    <property type="entry name" value="Ureohydrolase_dom_sf"/>
</dbReference>
<dbReference type="GO" id="GO:0005737">
    <property type="term" value="C:cytoplasm"/>
    <property type="evidence" value="ECO:0007669"/>
    <property type="project" value="TreeGrafter"/>
</dbReference>
<reference evidence="13" key="1">
    <citation type="submission" date="2016-10" db="EMBL/GenBank/DDBJ databases">
        <authorList>
            <person name="Varghese N."/>
            <person name="Submissions S."/>
        </authorList>
    </citation>
    <scope>NUCLEOTIDE SEQUENCE [LARGE SCALE GENOMIC DNA]</scope>
    <source>
        <strain evidence="13">CGMCC 1.10119</strain>
    </source>
</reference>
<accession>A0A1G9W5Z7</accession>
<evidence type="ECO:0000313" key="12">
    <source>
        <dbReference type="EMBL" id="SDM79667.1"/>
    </source>
</evidence>